<evidence type="ECO:0000256" key="8">
    <source>
        <dbReference type="ARBA" id="ARBA00023163"/>
    </source>
</evidence>
<keyword evidence="10" id="KW-0131">Cell cycle</keyword>
<dbReference type="GO" id="GO:0030030">
    <property type="term" value="P:cell projection organization"/>
    <property type="evidence" value="ECO:0007669"/>
    <property type="project" value="UniProtKB-KW"/>
</dbReference>
<comment type="caution">
    <text evidence="14">The sequence shown here is derived from an EMBL/GenBank/DDBJ whole genome shotgun (WGS) entry which is preliminary data.</text>
</comment>
<organism evidence="14 15">
    <name type="scientific">Megalops atlanticus</name>
    <name type="common">Tarpon</name>
    <name type="synonym">Clupea gigantea</name>
    <dbReference type="NCBI Taxonomy" id="7932"/>
    <lineage>
        <taxon>Eukaryota</taxon>
        <taxon>Metazoa</taxon>
        <taxon>Chordata</taxon>
        <taxon>Craniata</taxon>
        <taxon>Vertebrata</taxon>
        <taxon>Euteleostomi</taxon>
        <taxon>Actinopterygii</taxon>
        <taxon>Neopterygii</taxon>
        <taxon>Teleostei</taxon>
        <taxon>Elopiformes</taxon>
        <taxon>Megalopidae</taxon>
        <taxon>Megalops</taxon>
    </lineage>
</organism>
<dbReference type="Proteomes" id="UP001046870">
    <property type="component" value="Chromosome 4"/>
</dbReference>
<evidence type="ECO:0000256" key="10">
    <source>
        <dbReference type="ARBA" id="ARBA00023306"/>
    </source>
</evidence>
<dbReference type="GO" id="GO:0045786">
    <property type="term" value="P:negative regulation of cell cycle"/>
    <property type="evidence" value="ECO:0007669"/>
    <property type="project" value="TreeGrafter"/>
</dbReference>
<keyword evidence="9" id="KW-0539">Nucleus</keyword>
<evidence type="ECO:0000256" key="7">
    <source>
        <dbReference type="ARBA" id="ARBA00023159"/>
    </source>
</evidence>
<keyword evidence="15" id="KW-1185">Reference proteome</keyword>
<keyword evidence="8" id="KW-0804">Transcription</keyword>
<name>A0A9D3Q8E7_MEGAT</name>
<dbReference type="PANTHER" id="PTHR13372:SF3">
    <property type="entry name" value="MULTICILIN"/>
    <property type="match status" value="1"/>
</dbReference>
<evidence type="ECO:0000256" key="3">
    <source>
        <dbReference type="ARBA" id="ARBA00018222"/>
    </source>
</evidence>
<dbReference type="GO" id="GO:0005634">
    <property type="term" value="C:nucleus"/>
    <property type="evidence" value="ECO:0007669"/>
    <property type="project" value="UniProtKB-SubCell"/>
</dbReference>
<dbReference type="OrthoDB" id="9445365at2759"/>
<dbReference type="AlphaFoldDB" id="A0A9D3Q8E7"/>
<protein>
    <recommendedName>
        <fullName evidence="3">Multicilin</fullName>
    </recommendedName>
    <alternativeName>
        <fullName evidence="11">Multiciliate differentiation and DNA synthesis-associated cell cycle protein</fullName>
    </alternativeName>
    <alternativeName>
        <fullName evidence="12">Protein Idas</fullName>
    </alternativeName>
</protein>
<keyword evidence="5" id="KW-0805">Transcription regulation</keyword>
<evidence type="ECO:0000256" key="4">
    <source>
        <dbReference type="ARBA" id="ARBA00022794"/>
    </source>
</evidence>
<evidence type="ECO:0000256" key="11">
    <source>
        <dbReference type="ARBA" id="ARBA00031136"/>
    </source>
</evidence>
<dbReference type="CDD" id="cd22590">
    <property type="entry name" value="McIdas_CC"/>
    <property type="match status" value="1"/>
</dbReference>
<evidence type="ECO:0000313" key="14">
    <source>
        <dbReference type="EMBL" id="KAG7481129.1"/>
    </source>
</evidence>
<evidence type="ECO:0000256" key="12">
    <source>
        <dbReference type="ARBA" id="ARBA00033197"/>
    </source>
</evidence>
<dbReference type="Pfam" id="PF07412">
    <property type="entry name" value="Geminin"/>
    <property type="match status" value="1"/>
</dbReference>
<evidence type="ECO:0000256" key="9">
    <source>
        <dbReference type="ARBA" id="ARBA00023242"/>
    </source>
</evidence>
<evidence type="ECO:0000256" key="5">
    <source>
        <dbReference type="ARBA" id="ARBA00023015"/>
    </source>
</evidence>
<keyword evidence="4" id="KW-0970">Cilium biogenesis/degradation</keyword>
<keyword evidence="7" id="KW-0010">Activator</keyword>
<dbReference type="Gene3D" id="1.20.5.1180">
    <property type="entry name" value="Geminin coiled-coil domain"/>
    <property type="match status" value="1"/>
</dbReference>
<reference evidence="14" key="1">
    <citation type="submission" date="2021-01" db="EMBL/GenBank/DDBJ databases">
        <authorList>
            <person name="Zahm M."/>
            <person name="Roques C."/>
            <person name="Cabau C."/>
            <person name="Klopp C."/>
            <person name="Donnadieu C."/>
            <person name="Jouanno E."/>
            <person name="Lampietro C."/>
            <person name="Louis A."/>
            <person name="Herpin A."/>
            <person name="Echchiki A."/>
            <person name="Berthelot C."/>
            <person name="Parey E."/>
            <person name="Roest-Crollius H."/>
            <person name="Braasch I."/>
            <person name="Postlethwait J."/>
            <person name="Bobe J."/>
            <person name="Montfort J."/>
            <person name="Bouchez O."/>
            <person name="Begum T."/>
            <person name="Mejri S."/>
            <person name="Adams A."/>
            <person name="Chen W.-J."/>
            <person name="Guiguen Y."/>
        </authorList>
    </citation>
    <scope>NUCLEOTIDE SEQUENCE</scope>
    <source>
        <strain evidence="14">YG-15Mar2019-1</strain>
        <tissue evidence="14">Brain</tissue>
    </source>
</reference>
<evidence type="ECO:0000256" key="6">
    <source>
        <dbReference type="ARBA" id="ARBA00023054"/>
    </source>
</evidence>
<dbReference type="PANTHER" id="PTHR13372">
    <property type="entry name" value="GEMININ"/>
    <property type="match status" value="1"/>
</dbReference>
<dbReference type="InterPro" id="IPR022786">
    <property type="entry name" value="Geminin/Multicilin"/>
</dbReference>
<proteinExistence type="inferred from homology"/>
<dbReference type="EMBL" id="JAFDVH010000004">
    <property type="protein sequence ID" value="KAG7481129.1"/>
    <property type="molecule type" value="Genomic_DNA"/>
</dbReference>
<sequence>MAVKTCSYTQFPHWSDFQVHGTEFDIQDFADSAVNLIPESSALLEPGIAPSGSLLLSDCGLPDFPACSLSPIHSLQAPHPQDSLCYTSPACPLPLPQSPPQEELLWRGVAEQHKQALGEALDTNSQLQLTLNQRQEEIASLRERNLHLKELANKAKHLASVLNRLIGPGEPLPPPAGSPSLKSPMKRRRLEDLFERTPACEDVSHILRDVSERCNAVLQRDSRLQQDPGDENHAIKMHGAFEGLHTSRPCGTALLKGLEDEDESQTFRTSVRDHCTIRTLAFPQGHAFTSRVPQGGYRFRWVPS</sequence>
<feature type="coiled-coil region" evidence="13">
    <location>
        <begin position="124"/>
        <end position="151"/>
    </location>
</feature>
<evidence type="ECO:0000313" key="15">
    <source>
        <dbReference type="Proteomes" id="UP001046870"/>
    </source>
</evidence>
<comment type="subcellular location">
    <subcellularLocation>
        <location evidence="1">Nucleus</location>
    </subcellularLocation>
</comment>
<evidence type="ECO:0000256" key="13">
    <source>
        <dbReference type="SAM" id="Coils"/>
    </source>
</evidence>
<dbReference type="GO" id="GO:0008156">
    <property type="term" value="P:negative regulation of DNA replication"/>
    <property type="evidence" value="ECO:0007669"/>
    <property type="project" value="TreeGrafter"/>
</dbReference>
<gene>
    <name evidence="14" type="ORF">MATL_G00063340</name>
</gene>
<comment type="similarity">
    <text evidence="2">Belongs to the geminin family.</text>
</comment>
<accession>A0A9D3Q8E7</accession>
<evidence type="ECO:0000256" key="2">
    <source>
        <dbReference type="ARBA" id="ARBA00007979"/>
    </source>
</evidence>
<keyword evidence="6 13" id="KW-0175">Coiled coil</keyword>
<dbReference type="SUPFAM" id="SSF111469">
    <property type="entry name" value="Geminin coiled-coil domain"/>
    <property type="match status" value="1"/>
</dbReference>
<evidence type="ECO:0000256" key="1">
    <source>
        <dbReference type="ARBA" id="ARBA00004123"/>
    </source>
</evidence>